<dbReference type="PROSITE" id="PS50932">
    <property type="entry name" value="HTH_LACI_2"/>
    <property type="match status" value="1"/>
</dbReference>
<dbReference type="EMBL" id="JAGSHT010000005">
    <property type="protein sequence ID" value="MBZ2195713.1"/>
    <property type="molecule type" value="Genomic_DNA"/>
</dbReference>
<feature type="domain" description="HTH lacI-type" evidence="4">
    <location>
        <begin position="2"/>
        <end position="56"/>
    </location>
</feature>
<dbReference type="GO" id="GO:0003677">
    <property type="term" value="F:DNA binding"/>
    <property type="evidence" value="ECO:0007669"/>
    <property type="project" value="UniProtKB-KW"/>
</dbReference>
<dbReference type="InterPro" id="IPR028082">
    <property type="entry name" value="Peripla_BP_I"/>
</dbReference>
<dbReference type="Pfam" id="PF13377">
    <property type="entry name" value="Peripla_BP_3"/>
    <property type="match status" value="1"/>
</dbReference>
<dbReference type="CDD" id="cd06267">
    <property type="entry name" value="PBP1_LacI_sugar_binding-like"/>
    <property type="match status" value="1"/>
</dbReference>
<dbReference type="Gene3D" id="3.40.50.2300">
    <property type="match status" value="2"/>
</dbReference>
<dbReference type="CDD" id="cd01392">
    <property type="entry name" value="HTH_LacI"/>
    <property type="match status" value="1"/>
</dbReference>
<dbReference type="PROSITE" id="PS00356">
    <property type="entry name" value="HTH_LACI_1"/>
    <property type="match status" value="1"/>
</dbReference>
<comment type="caution">
    <text evidence="5">The sequence shown here is derived from an EMBL/GenBank/DDBJ whole genome shotgun (WGS) entry which is preliminary data.</text>
</comment>
<protein>
    <submittedName>
        <fullName evidence="5">LacI family DNA-binding transcriptional regulator</fullName>
    </submittedName>
</protein>
<dbReference type="InterPro" id="IPR046335">
    <property type="entry name" value="LacI/GalR-like_sensor"/>
</dbReference>
<evidence type="ECO:0000256" key="2">
    <source>
        <dbReference type="ARBA" id="ARBA00023125"/>
    </source>
</evidence>
<dbReference type="InterPro" id="IPR000843">
    <property type="entry name" value="HTH_LacI"/>
</dbReference>
<dbReference type="RefSeq" id="WP_223403893.1">
    <property type="nucleotide sequence ID" value="NZ_JAGSHT010000005.1"/>
</dbReference>
<keyword evidence="3" id="KW-0804">Transcription</keyword>
<evidence type="ECO:0000313" key="6">
    <source>
        <dbReference type="Proteomes" id="UP000826651"/>
    </source>
</evidence>
<dbReference type="SUPFAM" id="SSF47413">
    <property type="entry name" value="lambda repressor-like DNA-binding domains"/>
    <property type="match status" value="1"/>
</dbReference>
<keyword evidence="1" id="KW-0805">Transcription regulation</keyword>
<reference evidence="5 6" key="1">
    <citation type="submission" date="2021-04" db="EMBL/GenBank/DDBJ databases">
        <title>Ruania sp. nov., isolated from sandy soil of mangrove forest.</title>
        <authorList>
            <person name="Ge X."/>
            <person name="Huang R."/>
            <person name="Liu W."/>
        </authorList>
    </citation>
    <scope>NUCLEOTIDE SEQUENCE [LARGE SCALE GENOMIC DNA]</scope>
    <source>
        <strain evidence="5 6">N2-46</strain>
    </source>
</reference>
<keyword evidence="2 5" id="KW-0238">DNA-binding</keyword>
<sequence length="333" mass="35856">MVTLNDIAERTGVTVATVSNALRNRGRVAEQTRARILAVAEELGYEVNLRARHLRIGRTDTIAFIAPSFHDYFSGLADEIAVEVEAGRRHLVLERTAARTENEREAISLTRLQMFDGVLLSTVGLDREDIARAQSRVPLVVLSEREMPATVDHVMLANEDGARLATAHMIDGGARNIVVLGGSTAPDLGIASSRRAGWEAAHSDAGIVADPRLIVPLPDFSMHDAREAVRRLLRDGVRFDAVFAVTDVVALGAMSALTGHGCRIPQDIQVAGFDNIATSDYLSPGLTSVDPDHRGVAHTAMRLLARRIAGDPGPAEHIVVPVSLVVRGSTRAR</sequence>
<dbReference type="SUPFAM" id="SSF53822">
    <property type="entry name" value="Periplasmic binding protein-like I"/>
    <property type="match status" value="1"/>
</dbReference>
<name>A0ABS7S917_9MICO</name>
<gene>
    <name evidence="5" type="ORF">KCQ71_06075</name>
</gene>
<dbReference type="Gene3D" id="1.10.260.40">
    <property type="entry name" value="lambda repressor-like DNA-binding domains"/>
    <property type="match status" value="1"/>
</dbReference>
<evidence type="ECO:0000259" key="4">
    <source>
        <dbReference type="PROSITE" id="PS50932"/>
    </source>
</evidence>
<dbReference type="InterPro" id="IPR010982">
    <property type="entry name" value="Lambda_DNA-bd_dom_sf"/>
</dbReference>
<evidence type="ECO:0000256" key="3">
    <source>
        <dbReference type="ARBA" id="ARBA00023163"/>
    </source>
</evidence>
<dbReference type="PANTHER" id="PTHR30146:SF153">
    <property type="entry name" value="LACTOSE OPERON REPRESSOR"/>
    <property type="match status" value="1"/>
</dbReference>
<dbReference type="PANTHER" id="PTHR30146">
    <property type="entry name" value="LACI-RELATED TRANSCRIPTIONAL REPRESSOR"/>
    <property type="match status" value="1"/>
</dbReference>
<accession>A0ABS7S917</accession>
<dbReference type="Pfam" id="PF00356">
    <property type="entry name" value="LacI"/>
    <property type="match status" value="1"/>
</dbReference>
<dbReference type="Proteomes" id="UP000826651">
    <property type="component" value="Unassembled WGS sequence"/>
</dbReference>
<organism evidence="5 6">
    <name type="scientific">Occultella gossypii</name>
    <dbReference type="NCBI Taxonomy" id="2800820"/>
    <lineage>
        <taxon>Bacteria</taxon>
        <taxon>Bacillati</taxon>
        <taxon>Actinomycetota</taxon>
        <taxon>Actinomycetes</taxon>
        <taxon>Micrococcales</taxon>
        <taxon>Ruaniaceae</taxon>
        <taxon>Occultella</taxon>
    </lineage>
</organism>
<evidence type="ECO:0000256" key="1">
    <source>
        <dbReference type="ARBA" id="ARBA00023015"/>
    </source>
</evidence>
<dbReference type="SMART" id="SM00354">
    <property type="entry name" value="HTH_LACI"/>
    <property type="match status" value="1"/>
</dbReference>
<keyword evidence="6" id="KW-1185">Reference proteome</keyword>
<evidence type="ECO:0000313" key="5">
    <source>
        <dbReference type="EMBL" id="MBZ2195713.1"/>
    </source>
</evidence>
<proteinExistence type="predicted"/>